<dbReference type="GeneID" id="37015997"/>
<organism evidence="2 3">
    <name type="scientific">Pseudomicrostroma glucosiphilum</name>
    <dbReference type="NCBI Taxonomy" id="1684307"/>
    <lineage>
        <taxon>Eukaryota</taxon>
        <taxon>Fungi</taxon>
        <taxon>Dikarya</taxon>
        <taxon>Basidiomycota</taxon>
        <taxon>Ustilaginomycotina</taxon>
        <taxon>Exobasidiomycetes</taxon>
        <taxon>Microstromatales</taxon>
        <taxon>Microstromatales incertae sedis</taxon>
        <taxon>Pseudomicrostroma</taxon>
    </lineage>
</organism>
<dbReference type="GO" id="GO:0046933">
    <property type="term" value="F:proton-transporting ATP synthase activity, rotational mechanism"/>
    <property type="evidence" value="ECO:0007669"/>
    <property type="project" value="TreeGrafter"/>
</dbReference>
<dbReference type="RefSeq" id="XP_025348204.1">
    <property type="nucleotide sequence ID" value="XM_025494263.1"/>
</dbReference>
<dbReference type="OrthoDB" id="274752at2759"/>
<dbReference type="EMBL" id="KZ819326">
    <property type="protein sequence ID" value="PWN21044.1"/>
    <property type="molecule type" value="Genomic_DNA"/>
</dbReference>
<proteinExistence type="predicted"/>
<dbReference type="STRING" id="1684307.A0A316U871"/>
<dbReference type="AlphaFoldDB" id="A0A316U871"/>
<dbReference type="Proteomes" id="UP000245942">
    <property type="component" value="Unassembled WGS sequence"/>
</dbReference>
<evidence type="ECO:0000313" key="3">
    <source>
        <dbReference type="Proteomes" id="UP000245942"/>
    </source>
</evidence>
<evidence type="ECO:0000313" key="2">
    <source>
        <dbReference type="EMBL" id="PWN21044.1"/>
    </source>
</evidence>
<dbReference type="InterPro" id="IPR019711">
    <property type="entry name" value="ATP_synth_F0_suH"/>
</dbReference>
<sequence length="129" mass="13875">MSLSLFAKTATRSFASAQASRGFATSAIARRDLIQEAYLRELKAYKPAAKSADSHKGQVREFHQPSPPKAPATPSSSSLSSELDSYASSEPDVAEVSKSSSTEEVSVGGGAKEFLEEARRDYPKEEAHH</sequence>
<accession>A0A316U871</accession>
<dbReference type="PANTHER" id="PTHR28207:SF1">
    <property type="entry name" value="ATP SYNTHASE SUBUNIT H, MITOCHONDRIAL"/>
    <property type="match status" value="1"/>
</dbReference>
<feature type="compositionally biased region" description="Basic and acidic residues" evidence="1">
    <location>
        <begin position="113"/>
        <end position="129"/>
    </location>
</feature>
<reference evidence="2 3" key="1">
    <citation type="journal article" date="2018" name="Mol. Biol. Evol.">
        <title>Broad Genomic Sampling Reveals a Smut Pathogenic Ancestry of the Fungal Clade Ustilaginomycotina.</title>
        <authorList>
            <person name="Kijpornyongpan T."/>
            <person name="Mondo S.J."/>
            <person name="Barry K."/>
            <person name="Sandor L."/>
            <person name="Lee J."/>
            <person name="Lipzen A."/>
            <person name="Pangilinan J."/>
            <person name="LaButti K."/>
            <person name="Hainaut M."/>
            <person name="Henrissat B."/>
            <person name="Grigoriev I.V."/>
            <person name="Spatafora J.W."/>
            <person name="Aime M.C."/>
        </authorList>
    </citation>
    <scope>NUCLEOTIDE SEQUENCE [LARGE SCALE GENOMIC DNA]</scope>
    <source>
        <strain evidence="2 3">MCA 4718</strain>
    </source>
</reference>
<dbReference type="Pfam" id="PF10775">
    <property type="entry name" value="ATP_sub_h"/>
    <property type="match status" value="1"/>
</dbReference>
<feature type="compositionally biased region" description="Low complexity" evidence="1">
    <location>
        <begin position="72"/>
        <end position="106"/>
    </location>
</feature>
<name>A0A316U871_9BASI</name>
<evidence type="ECO:0000256" key="1">
    <source>
        <dbReference type="SAM" id="MobiDB-lite"/>
    </source>
</evidence>
<dbReference type="PANTHER" id="PTHR28207">
    <property type="entry name" value="ATP SYNTHASE SUBUNIT H, MITOCHONDRIAL"/>
    <property type="match status" value="1"/>
</dbReference>
<keyword evidence="3" id="KW-1185">Reference proteome</keyword>
<feature type="compositionally biased region" description="Basic and acidic residues" evidence="1">
    <location>
        <begin position="52"/>
        <end position="63"/>
    </location>
</feature>
<gene>
    <name evidence="2" type="ORF">BCV69DRAFT_298835</name>
</gene>
<protein>
    <submittedName>
        <fullName evidence="2">Uncharacterized protein</fullName>
    </submittedName>
</protein>
<feature type="region of interest" description="Disordered" evidence="1">
    <location>
        <begin position="47"/>
        <end position="129"/>
    </location>
</feature>